<reference evidence="2" key="1">
    <citation type="submission" date="2019-11" db="EMBL/GenBank/DDBJ databases">
        <title>Isolation and characterization of two novel species in the genus Thiomicrorhabdus.</title>
        <authorList>
            <person name="Mochizuki J."/>
            <person name="Kojima H."/>
            <person name="Fukui M."/>
        </authorList>
    </citation>
    <scope>NUCLEOTIDE SEQUENCE [LARGE SCALE GENOMIC DNA]</scope>
    <source>
        <strain evidence="2">aks77</strain>
    </source>
</reference>
<evidence type="ECO:0000313" key="2">
    <source>
        <dbReference type="Proteomes" id="UP000501726"/>
    </source>
</evidence>
<organism evidence="1 2">
    <name type="scientific">Thiosulfatimonas sediminis</name>
    <dbReference type="NCBI Taxonomy" id="2675054"/>
    <lineage>
        <taxon>Bacteria</taxon>
        <taxon>Pseudomonadati</taxon>
        <taxon>Pseudomonadota</taxon>
        <taxon>Gammaproteobacteria</taxon>
        <taxon>Thiotrichales</taxon>
        <taxon>Piscirickettsiaceae</taxon>
        <taxon>Thiosulfatimonas</taxon>
    </lineage>
</organism>
<name>A0A6F8PUU7_9GAMM</name>
<accession>A0A6F8PUU7</accession>
<proteinExistence type="predicted"/>
<dbReference type="RefSeq" id="WP_173271954.1">
    <property type="nucleotide sequence ID" value="NZ_AP021889.1"/>
</dbReference>
<evidence type="ECO:0000313" key="1">
    <source>
        <dbReference type="EMBL" id="BBP45866.1"/>
    </source>
</evidence>
<keyword evidence="2" id="KW-1185">Reference proteome</keyword>
<dbReference type="Proteomes" id="UP000501726">
    <property type="component" value="Chromosome"/>
</dbReference>
<dbReference type="EMBL" id="AP021889">
    <property type="protein sequence ID" value="BBP45866.1"/>
    <property type="molecule type" value="Genomic_DNA"/>
</dbReference>
<sequence length="309" mass="35116">MKEVKLIKDHYSLEDVASILSKYDHSGAVTVEDVKRLINSRSLKAGVLLRGVTLLKNDSKGYNLETFNDINDLETNHNELFQYLKEPSTLGDITENLGIISLFAKFCTLKQGYQFYLDGDEEPTQQDEQDPDGVYLWLKDDQFIAYPATKSFVTGEYNTIPATDLSLEFLPTVSIEYKGKFYRLMKGLHKPFTDVFALTNSFNRFGLFVEREELAAYLEAPKPTDQQADTPPYLDQNSPYYSLELDIAIQAHKAFYIDKTSRSIKDFADQAAISHGVPEDKTNTFASRVQTIATARKDLTHVTRTKSKK</sequence>
<protein>
    <submittedName>
        <fullName evidence="1">Uncharacterized protein</fullName>
    </submittedName>
</protein>
<dbReference type="AlphaFoldDB" id="A0A6F8PUU7"/>
<dbReference type="KEGG" id="tse:THMIRHAS_12390"/>
<gene>
    <name evidence="1" type="ORF">THMIRHAS_12390</name>
</gene>